<evidence type="ECO:0000259" key="18">
    <source>
        <dbReference type="PROSITE" id="PS51003"/>
    </source>
</evidence>
<protein>
    <recommendedName>
        <fullName evidence="4 14">Cytochrome b</fullName>
    </recommendedName>
</protein>
<evidence type="ECO:0000256" key="2">
    <source>
        <dbReference type="ARBA" id="ARBA00004141"/>
    </source>
</evidence>
<feature type="transmembrane region" description="Helical" evidence="16">
    <location>
        <begin position="376"/>
        <end position="397"/>
    </location>
</feature>
<evidence type="ECO:0000259" key="17">
    <source>
        <dbReference type="PROSITE" id="PS51002"/>
    </source>
</evidence>
<feature type="transmembrane region" description="Helical" evidence="16">
    <location>
        <begin position="403"/>
        <end position="425"/>
    </location>
</feature>
<comment type="function">
    <text evidence="1 14">Component of the ubiquinol-cytochrome c reductase complex (complex III or cytochrome b-c1 complex), which is a respiratory chain that generates an electrochemical potential coupled to ATP synthesis.</text>
</comment>
<keyword evidence="11 16" id="KW-1133">Transmembrane helix</keyword>
<evidence type="ECO:0000256" key="7">
    <source>
        <dbReference type="ARBA" id="ARBA00022660"/>
    </source>
</evidence>
<dbReference type="EMBL" id="JAMZEJ010000003">
    <property type="protein sequence ID" value="MCQ8240439.1"/>
    <property type="molecule type" value="Genomic_DNA"/>
</dbReference>
<dbReference type="InterPro" id="IPR016174">
    <property type="entry name" value="Di-haem_cyt_TM"/>
</dbReference>
<comment type="caution">
    <text evidence="19">The sequence shown here is derived from an EMBL/GenBank/DDBJ whole genome shotgun (WGS) entry which is preliminary data.</text>
</comment>
<keyword evidence="13 16" id="KW-0472">Membrane</keyword>
<gene>
    <name evidence="19" type="ORF">NFI88_06220</name>
</gene>
<name>A0ABT1VVS0_9PROT</name>
<dbReference type="SUPFAM" id="SSF81648">
    <property type="entry name" value="a domain/subunit of cytochrome bc1 complex (Ubiquinol-cytochrome c reductase)"/>
    <property type="match status" value="1"/>
</dbReference>
<feature type="transmembrane region" description="Helical" evidence="16">
    <location>
        <begin position="166"/>
        <end position="188"/>
    </location>
</feature>
<dbReference type="PANTHER" id="PTHR19271:SF16">
    <property type="entry name" value="CYTOCHROME B"/>
    <property type="match status" value="1"/>
</dbReference>
<dbReference type="InterPro" id="IPR048259">
    <property type="entry name" value="Cytochrome_b_N_euk/bac"/>
</dbReference>
<feature type="transmembrane region" description="Helical" evidence="16">
    <location>
        <begin position="230"/>
        <end position="253"/>
    </location>
</feature>
<dbReference type="PROSITE" id="PS51003">
    <property type="entry name" value="CYTB_CTER"/>
    <property type="match status" value="1"/>
</dbReference>
<dbReference type="InterPro" id="IPR005797">
    <property type="entry name" value="Cyt_b/b6_N"/>
</dbReference>
<evidence type="ECO:0000256" key="6">
    <source>
        <dbReference type="ARBA" id="ARBA00022617"/>
    </source>
</evidence>
<keyword evidence="20" id="KW-1185">Reference proteome</keyword>
<dbReference type="PIRSF" id="PIRSF038885">
    <property type="entry name" value="COB"/>
    <property type="match status" value="1"/>
</dbReference>
<keyword evidence="8 14" id="KW-0812">Transmembrane</keyword>
<comment type="cofactor">
    <cofactor evidence="14">
        <name>heme b</name>
        <dbReference type="ChEBI" id="CHEBI:60344"/>
    </cofactor>
    <text evidence="14">Binds 2 heme groups non-covalently.</text>
</comment>
<evidence type="ECO:0000256" key="9">
    <source>
        <dbReference type="ARBA" id="ARBA00022723"/>
    </source>
</evidence>
<evidence type="ECO:0000256" key="13">
    <source>
        <dbReference type="ARBA" id="ARBA00023136"/>
    </source>
</evidence>
<proteinExistence type="inferred from homology"/>
<organism evidence="19 20">
    <name type="scientific">Rhizosaccharibacter radicis</name>
    <dbReference type="NCBI Taxonomy" id="2782605"/>
    <lineage>
        <taxon>Bacteria</taxon>
        <taxon>Pseudomonadati</taxon>
        <taxon>Pseudomonadota</taxon>
        <taxon>Alphaproteobacteria</taxon>
        <taxon>Acetobacterales</taxon>
        <taxon>Acetobacteraceae</taxon>
        <taxon>Rhizosaccharibacter</taxon>
    </lineage>
</organism>
<evidence type="ECO:0000256" key="14">
    <source>
        <dbReference type="RuleBase" id="RU003385"/>
    </source>
</evidence>
<dbReference type="SUPFAM" id="SSF81342">
    <property type="entry name" value="Transmembrane di-heme cytochromes"/>
    <property type="match status" value="1"/>
</dbReference>
<dbReference type="CDD" id="cd00284">
    <property type="entry name" value="Cytochrome_b_N"/>
    <property type="match status" value="1"/>
</dbReference>
<comment type="subunit">
    <text evidence="3 14">The main subunits of complex b-c1 are: cytochrome b, cytochrome c1 and the Rieske protein.</text>
</comment>
<comment type="similarity">
    <text evidence="14">Belongs to the cytochrome b family.</text>
</comment>
<feature type="compositionally biased region" description="Basic and acidic residues" evidence="15">
    <location>
        <begin position="1"/>
        <end position="11"/>
    </location>
</feature>
<feature type="transmembrane region" description="Helical" evidence="16">
    <location>
        <begin position="195"/>
        <end position="218"/>
    </location>
</feature>
<evidence type="ECO:0000256" key="8">
    <source>
        <dbReference type="ARBA" id="ARBA00022692"/>
    </source>
</evidence>
<evidence type="ECO:0000313" key="20">
    <source>
        <dbReference type="Proteomes" id="UP001524547"/>
    </source>
</evidence>
<dbReference type="Pfam" id="PF00033">
    <property type="entry name" value="Cytochrome_B"/>
    <property type="match status" value="1"/>
</dbReference>
<feature type="transmembrane region" description="Helical" evidence="16">
    <location>
        <begin position="83"/>
        <end position="106"/>
    </location>
</feature>
<keyword evidence="5 14" id="KW-0813">Transport</keyword>
<feature type="region of interest" description="Disordered" evidence="15">
    <location>
        <begin position="1"/>
        <end position="44"/>
    </location>
</feature>
<keyword evidence="9" id="KW-0479">Metal-binding</keyword>
<dbReference type="RefSeq" id="WP_422919159.1">
    <property type="nucleotide sequence ID" value="NZ_JAMZEJ010000003.1"/>
</dbReference>
<feature type="domain" description="Cytochrome b/b6 C-terminal region profile" evidence="18">
    <location>
        <begin position="267"/>
        <end position="436"/>
    </location>
</feature>
<feature type="transmembrane region" description="Helical" evidence="16">
    <location>
        <begin position="130"/>
        <end position="151"/>
    </location>
</feature>
<keyword evidence="7 14" id="KW-0679">Respiratory chain</keyword>
<dbReference type="InterPro" id="IPR027387">
    <property type="entry name" value="Cytb/b6-like_sf"/>
</dbReference>
<dbReference type="InterPro" id="IPR005798">
    <property type="entry name" value="Cyt_b/b6_C"/>
</dbReference>
<reference evidence="19 20" key="1">
    <citation type="submission" date="2022-06" db="EMBL/GenBank/DDBJ databases">
        <title>Rhizosaccharibacter gen. nov. sp. nov. KSS12, endophytic bacteria isolated from sugarcane.</title>
        <authorList>
            <person name="Pitiwittayakul N."/>
        </authorList>
    </citation>
    <scope>NUCLEOTIDE SEQUENCE [LARGE SCALE GENOMIC DNA]</scope>
    <source>
        <strain evidence="19 20">KSS12</strain>
    </source>
</reference>
<dbReference type="PROSITE" id="PS51002">
    <property type="entry name" value="CYTB_NTER"/>
    <property type="match status" value="1"/>
</dbReference>
<keyword evidence="6 14" id="KW-0349">Heme</keyword>
<sequence length="444" mass="48279">MAGPRHDDVSGSDRPPPPGANEQSAAEAPVGPLSYGRFGGPPTSDLPPGAPPLAHWIDARLPVLSYLRREYVEYPTPRNLNHLWNFGAFITVTLVLMILTGLFLALNYEPSVAGAFASVEAIDRQLPSGWLLRSIHMAGATLFFAALYVHIFRSLYYGSYKRPRELLWLTGMLLMFMVMATAFFGYVLPWGQMSFWGASVIVSAVSAVPLLGHALAALLQGGAILGDVAIHRFFVLHFLLGFAIAGVVGLHVLALHVTGSNNPAGIEARGPGDTLPFHPYYTSKDGLGLVVFLLIYAALVFFAPGWLTEADNYLPADPAVTPAEIRPEWYFSPFFAILRAVPSRSGGVLLAGLSVLLLCLMPWLDRSPVRSARYRPVYRPMVIVLAMAFLTLLAAGLHPPNGIWLLLSRIAAGCWFGFFVLLPFVHRIETPRTLPGQLAVADPA</sequence>
<evidence type="ECO:0000256" key="5">
    <source>
        <dbReference type="ARBA" id="ARBA00022448"/>
    </source>
</evidence>
<evidence type="ECO:0000256" key="16">
    <source>
        <dbReference type="SAM" id="Phobius"/>
    </source>
</evidence>
<evidence type="ECO:0000256" key="1">
    <source>
        <dbReference type="ARBA" id="ARBA00002444"/>
    </source>
</evidence>
<feature type="transmembrane region" description="Helical" evidence="16">
    <location>
        <begin position="346"/>
        <end position="364"/>
    </location>
</feature>
<evidence type="ECO:0000256" key="3">
    <source>
        <dbReference type="ARBA" id="ARBA00011649"/>
    </source>
</evidence>
<keyword evidence="12" id="KW-0408">Iron</keyword>
<evidence type="ECO:0000256" key="4">
    <source>
        <dbReference type="ARBA" id="ARBA00013531"/>
    </source>
</evidence>
<accession>A0ABT1VVS0</accession>
<keyword evidence="10 14" id="KW-0249">Electron transport</keyword>
<evidence type="ECO:0000256" key="11">
    <source>
        <dbReference type="ARBA" id="ARBA00022989"/>
    </source>
</evidence>
<feature type="domain" description="Cytochrome b/b6 N-terminal region profile" evidence="17">
    <location>
        <begin position="53"/>
        <end position="264"/>
    </location>
</feature>
<dbReference type="PANTHER" id="PTHR19271">
    <property type="entry name" value="CYTOCHROME B"/>
    <property type="match status" value="1"/>
</dbReference>
<evidence type="ECO:0000256" key="15">
    <source>
        <dbReference type="SAM" id="MobiDB-lite"/>
    </source>
</evidence>
<evidence type="ECO:0000256" key="10">
    <source>
        <dbReference type="ARBA" id="ARBA00022982"/>
    </source>
</evidence>
<dbReference type="Pfam" id="PF00032">
    <property type="entry name" value="Cytochrom_B_C"/>
    <property type="match status" value="1"/>
</dbReference>
<dbReference type="InterPro" id="IPR036150">
    <property type="entry name" value="Cyt_b/b6_C_sf"/>
</dbReference>
<dbReference type="Gene3D" id="1.20.810.10">
    <property type="entry name" value="Cytochrome Bc1 Complex, Chain C"/>
    <property type="match status" value="1"/>
</dbReference>
<comment type="subcellular location">
    <subcellularLocation>
        <location evidence="2">Membrane</location>
        <topology evidence="2">Multi-pass membrane protein</topology>
    </subcellularLocation>
</comment>
<feature type="transmembrane region" description="Helical" evidence="16">
    <location>
        <begin position="287"/>
        <end position="307"/>
    </location>
</feature>
<evidence type="ECO:0000313" key="19">
    <source>
        <dbReference type="EMBL" id="MCQ8240439.1"/>
    </source>
</evidence>
<dbReference type="Proteomes" id="UP001524547">
    <property type="component" value="Unassembled WGS sequence"/>
</dbReference>
<dbReference type="InterPro" id="IPR030689">
    <property type="entry name" value="Cytochrome_b"/>
</dbReference>
<evidence type="ECO:0000256" key="12">
    <source>
        <dbReference type="ARBA" id="ARBA00023004"/>
    </source>
</evidence>